<sequence length="336" mass="33531">MPATIDLSVKKPAAQGDGWTFADDVYTVLSGADVTVTGSNKGSRRRIAVAEEAQDVRITLDGVTIALDDTDSADALFLNRGASVTLVLAGENTVTVKHLKARCIDTRGKTSLTITGEGSLTASSGGTVIGGDDIIINDGKIRLGADRDGAALKGIHITINGGDIFAGGREKGKFGGYGIMGRDTGNVTVAINGGTVTAEGCRDCAAIDGAIIAISGGTVHATSKGYGAAIGGTVASVGGKGTSGGTVIINGGNVTAVCEKKKEGAGIGAGADAVNGGTLIMEGNAVVFTSSLEHYKAKRYGDGTASGSKTAIKTNTGGVTGGTLFVGNRDRPFFQG</sequence>
<dbReference type="EMBL" id="JQ844268">
    <property type="protein sequence ID" value="AGS53995.1"/>
    <property type="molecule type" value="Genomic_DNA"/>
</dbReference>
<name>A0A806KH90_9BACT</name>
<evidence type="ECO:0008006" key="2">
    <source>
        <dbReference type="Google" id="ProtNLM"/>
    </source>
</evidence>
<protein>
    <recommendedName>
        <fullName evidence="2">Carbohydrate-binding domain-containing protein</fullName>
    </recommendedName>
</protein>
<evidence type="ECO:0000313" key="1">
    <source>
        <dbReference type="EMBL" id="AGS53995.1"/>
    </source>
</evidence>
<organism evidence="1">
    <name type="scientific">uncultured bacterium contig00088</name>
    <dbReference type="NCBI Taxonomy" id="1181561"/>
    <lineage>
        <taxon>Bacteria</taxon>
        <taxon>environmental samples</taxon>
    </lineage>
</organism>
<proteinExistence type="predicted"/>
<accession>A0A806KH90</accession>
<reference evidence="1" key="1">
    <citation type="submission" date="2012-03" db="EMBL/GenBank/DDBJ databases">
        <title>Functional metagenomics reveals considerable lignocellulase gene clusters in the gut microbiome of a wood-feeding higher termite.</title>
        <authorList>
            <person name="Liu N."/>
        </authorList>
    </citation>
    <scope>NUCLEOTIDE SEQUENCE</scope>
</reference>
<dbReference type="Pfam" id="PF18889">
    <property type="entry name" value="Beta_helix_3"/>
    <property type="match status" value="3"/>
</dbReference>
<dbReference type="AlphaFoldDB" id="A0A806KH90"/>